<evidence type="ECO:0000256" key="3">
    <source>
        <dbReference type="ARBA" id="ARBA00022989"/>
    </source>
</evidence>
<accession>A0A0C3F312</accession>
<keyword evidence="4 6" id="KW-0472">Membrane</keyword>
<feature type="transmembrane region" description="Helical" evidence="6">
    <location>
        <begin position="344"/>
        <end position="370"/>
    </location>
</feature>
<dbReference type="GO" id="GO:0005886">
    <property type="term" value="C:plasma membrane"/>
    <property type="evidence" value="ECO:0007669"/>
    <property type="project" value="TreeGrafter"/>
</dbReference>
<feature type="compositionally biased region" description="Polar residues" evidence="5">
    <location>
        <begin position="1"/>
        <end position="11"/>
    </location>
</feature>
<evidence type="ECO:0000256" key="1">
    <source>
        <dbReference type="ARBA" id="ARBA00004141"/>
    </source>
</evidence>
<evidence type="ECO:0000259" key="7">
    <source>
        <dbReference type="PROSITE" id="PS50850"/>
    </source>
</evidence>
<feature type="domain" description="Major facilitator superfamily (MFS) profile" evidence="7">
    <location>
        <begin position="50"/>
        <end position="536"/>
    </location>
</feature>
<dbReference type="AlphaFoldDB" id="A0A0C3F312"/>
<dbReference type="HOGENOM" id="CLU_000960_22_0_1"/>
<feature type="transmembrane region" description="Helical" evidence="6">
    <location>
        <begin position="114"/>
        <end position="135"/>
    </location>
</feature>
<dbReference type="Proteomes" id="UP000054166">
    <property type="component" value="Unassembled WGS sequence"/>
</dbReference>
<dbReference type="OrthoDB" id="3437016at2759"/>
<proteinExistence type="predicted"/>
<name>A0A0C3F312_PILCF</name>
<dbReference type="PROSITE" id="PS50850">
    <property type="entry name" value="MFS"/>
    <property type="match status" value="1"/>
</dbReference>
<gene>
    <name evidence="8" type="ORF">PILCRDRAFT_823692</name>
</gene>
<evidence type="ECO:0000313" key="8">
    <source>
        <dbReference type="EMBL" id="KIM79120.1"/>
    </source>
</evidence>
<dbReference type="InterPro" id="IPR036259">
    <property type="entry name" value="MFS_trans_sf"/>
</dbReference>
<organism evidence="8 9">
    <name type="scientific">Piloderma croceum (strain F 1598)</name>
    <dbReference type="NCBI Taxonomy" id="765440"/>
    <lineage>
        <taxon>Eukaryota</taxon>
        <taxon>Fungi</taxon>
        <taxon>Dikarya</taxon>
        <taxon>Basidiomycota</taxon>
        <taxon>Agaricomycotina</taxon>
        <taxon>Agaricomycetes</taxon>
        <taxon>Agaricomycetidae</taxon>
        <taxon>Atheliales</taxon>
        <taxon>Atheliaceae</taxon>
        <taxon>Piloderma</taxon>
    </lineage>
</organism>
<keyword evidence="9" id="KW-1185">Reference proteome</keyword>
<sequence>MASSIQDNSPTVLEATAPKEREDDQNAREETIREVEGGSTPPKDIRFWLIIMSLLVATFLSALDLTAISTALPTIAHALKSEDFTWIGNAYSITATAFIPWSGGLANVFGRRPILLGGLIFFAVGSAMCGAAINMETMLAGRAFQGVGSGVILSLVEIVLADVVSLSERGSFQGAFGAVWALASASGPLIGGAFAASNYRWLFYMNLPLTAIVIVIVALFMNLKTPPGTVREKLGRMDWVGNMIFIPSITVFIMGLVWGGQQFSWKSAHVLATLIIGGVGLVVWYFVEKYYCEYPTVPFKLLMNRTTLIGYFNTFVHGILALTVFFYWPVYFQAVKGASPVKSAVDFFSVAFIVAPFAMVAGGSISATQIYKPQNIIAWILLTVGPGLMSIVRESSPKQAWVPLPIPFSIGIGLLYAATVFPVLAPLPPSLAGQALAFLVFVRNFGNILGITIGSTVLTNELGKKLPAEFLAQVPGGVAGAYSAIPLIAHLSEPLRTQVRTAFADSIRVIWLVMIPFGGVGLIAALGMKALKLETVTDEQWGMVQKKPVDEETLNDAKGGRS</sequence>
<feature type="region of interest" description="Disordered" evidence="5">
    <location>
        <begin position="1"/>
        <end position="38"/>
    </location>
</feature>
<reference evidence="8 9" key="1">
    <citation type="submission" date="2014-04" db="EMBL/GenBank/DDBJ databases">
        <authorList>
            <consortium name="DOE Joint Genome Institute"/>
            <person name="Kuo A."/>
            <person name="Tarkka M."/>
            <person name="Buscot F."/>
            <person name="Kohler A."/>
            <person name="Nagy L.G."/>
            <person name="Floudas D."/>
            <person name="Copeland A."/>
            <person name="Barry K.W."/>
            <person name="Cichocki N."/>
            <person name="Veneault-Fourrey C."/>
            <person name="LaButti K."/>
            <person name="Lindquist E.A."/>
            <person name="Lipzen A."/>
            <person name="Lundell T."/>
            <person name="Morin E."/>
            <person name="Murat C."/>
            <person name="Sun H."/>
            <person name="Tunlid A."/>
            <person name="Henrissat B."/>
            <person name="Grigoriev I.V."/>
            <person name="Hibbett D.S."/>
            <person name="Martin F."/>
            <person name="Nordberg H.P."/>
            <person name="Cantor M.N."/>
            <person name="Hua S.X."/>
        </authorList>
    </citation>
    <scope>NUCLEOTIDE SEQUENCE [LARGE SCALE GENOMIC DNA]</scope>
    <source>
        <strain evidence="8 9">F 1598</strain>
    </source>
</reference>
<keyword evidence="2 6" id="KW-0812">Transmembrane</keyword>
<feature type="transmembrane region" description="Helical" evidence="6">
    <location>
        <begin position="404"/>
        <end position="424"/>
    </location>
</feature>
<dbReference type="InterPro" id="IPR020846">
    <property type="entry name" value="MFS_dom"/>
</dbReference>
<feature type="transmembrane region" description="Helical" evidence="6">
    <location>
        <begin position="147"/>
        <end position="166"/>
    </location>
</feature>
<dbReference type="InterPro" id="IPR011701">
    <property type="entry name" value="MFS"/>
</dbReference>
<feature type="transmembrane region" description="Helical" evidence="6">
    <location>
        <begin position="270"/>
        <end position="287"/>
    </location>
</feature>
<feature type="compositionally biased region" description="Basic and acidic residues" evidence="5">
    <location>
        <begin position="17"/>
        <end position="36"/>
    </location>
</feature>
<evidence type="ECO:0000256" key="2">
    <source>
        <dbReference type="ARBA" id="ARBA00022692"/>
    </source>
</evidence>
<dbReference type="SUPFAM" id="SSF103473">
    <property type="entry name" value="MFS general substrate transporter"/>
    <property type="match status" value="1"/>
</dbReference>
<dbReference type="GO" id="GO:0022857">
    <property type="term" value="F:transmembrane transporter activity"/>
    <property type="evidence" value="ECO:0007669"/>
    <property type="project" value="InterPro"/>
</dbReference>
<dbReference type="InParanoid" id="A0A0C3F312"/>
<dbReference type="PANTHER" id="PTHR23501:SF102">
    <property type="entry name" value="DRUG TRANSPORTER, PUTATIVE (AFU_ORTHOLOGUE AFUA_3G08530)-RELATED"/>
    <property type="match status" value="1"/>
</dbReference>
<dbReference type="PANTHER" id="PTHR23501">
    <property type="entry name" value="MAJOR FACILITATOR SUPERFAMILY"/>
    <property type="match status" value="1"/>
</dbReference>
<dbReference type="Gene3D" id="1.20.1250.20">
    <property type="entry name" value="MFS general substrate transporter like domains"/>
    <property type="match status" value="1"/>
</dbReference>
<dbReference type="Pfam" id="PF07690">
    <property type="entry name" value="MFS_1"/>
    <property type="match status" value="1"/>
</dbReference>
<evidence type="ECO:0000256" key="4">
    <source>
        <dbReference type="ARBA" id="ARBA00023136"/>
    </source>
</evidence>
<feature type="transmembrane region" description="Helical" evidence="6">
    <location>
        <begin position="240"/>
        <end position="258"/>
    </location>
</feature>
<comment type="subcellular location">
    <subcellularLocation>
        <location evidence="1">Membrane</location>
        <topology evidence="1">Multi-pass membrane protein</topology>
    </subcellularLocation>
</comment>
<evidence type="ECO:0000256" key="6">
    <source>
        <dbReference type="SAM" id="Phobius"/>
    </source>
</evidence>
<feature type="transmembrane region" description="Helical" evidence="6">
    <location>
        <begin position="172"/>
        <end position="194"/>
    </location>
</feature>
<dbReference type="PRINTS" id="PR01036">
    <property type="entry name" value="TCRTETB"/>
</dbReference>
<feature type="transmembrane region" description="Helical" evidence="6">
    <location>
        <begin position="470"/>
        <end position="489"/>
    </location>
</feature>
<dbReference type="STRING" id="765440.A0A0C3F312"/>
<feature type="transmembrane region" description="Helical" evidence="6">
    <location>
        <begin position="307"/>
        <end position="332"/>
    </location>
</feature>
<keyword evidence="3 6" id="KW-1133">Transmembrane helix</keyword>
<feature type="transmembrane region" description="Helical" evidence="6">
    <location>
        <begin position="47"/>
        <end position="72"/>
    </location>
</feature>
<protein>
    <recommendedName>
        <fullName evidence="7">Major facilitator superfamily (MFS) profile domain-containing protein</fullName>
    </recommendedName>
</protein>
<dbReference type="EMBL" id="KN833011">
    <property type="protein sequence ID" value="KIM79120.1"/>
    <property type="molecule type" value="Genomic_DNA"/>
</dbReference>
<feature type="transmembrane region" description="Helical" evidence="6">
    <location>
        <begin position="436"/>
        <end position="458"/>
    </location>
</feature>
<evidence type="ECO:0000313" key="9">
    <source>
        <dbReference type="Proteomes" id="UP000054166"/>
    </source>
</evidence>
<feature type="transmembrane region" description="Helical" evidence="6">
    <location>
        <begin position="509"/>
        <end position="528"/>
    </location>
</feature>
<evidence type="ECO:0000256" key="5">
    <source>
        <dbReference type="SAM" id="MobiDB-lite"/>
    </source>
</evidence>
<feature type="transmembrane region" description="Helical" evidence="6">
    <location>
        <begin position="201"/>
        <end position="220"/>
    </location>
</feature>
<reference evidence="9" key="2">
    <citation type="submission" date="2015-01" db="EMBL/GenBank/DDBJ databases">
        <title>Evolutionary Origins and Diversification of the Mycorrhizal Mutualists.</title>
        <authorList>
            <consortium name="DOE Joint Genome Institute"/>
            <consortium name="Mycorrhizal Genomics Consortium"/>
            <person name="Kohler A."/>
            <person name="Kuo A."/>
            <person name="Nagy L.G."/>
            <person name="Floudas D."/>
            <person name="Copeland A."/>
            <person name="Barry K.W."/>
            <person name="Cichocki N."/>
            <person name="Veneault-Fourrey C."/>
            <person name="LaButti K."/>
            <person name="Lindquist E.A."/>
            <person name="Lipzen A."/>
            <person name="Lundell T."/>
            <person name="Morin E."/>
            <person name="Murat C."/>
            <person name="Riley R."/>
            <person name="Ohm R."/>
            <person name="Sun H."/>
            <person name="Tunlid A."/>
            <person name="Henrissat B."/>
            <person name="Grigoriev I.V."/>
            <person name="Hibbett D.S."/>
            <person name="Martin F."/>
        </authorList>
    </citation>
    <scope>NUCLEOTIDE SEQUENCE [LARGE SCALE GENOMIC DNA]</scope>
    <source>
        <strain evidence="9">F 1598</strain>
    </source>
</reference>
<feature type="transmembrane region" description="Helical" evidence="6">
    <location>
        <begin position="84"/>
        <end position="102"/>
    </location>
</feature>